<feature type="transmembrane region" description="Helical" evidence="2">
    <location>
        <begin position="16"/>
        <end position="33"/>
    </location>
</feature>
<dbReference type="AlphaFoldDB" id="A0A3M7QPK7"/>
<dbReference type="Proteomes" id="UP000276133">
    <property type="component" value="Unassembled WGS sequence"/>
</dbReference>
<dbReference type="EMBL" id="REGN01005458">
    <property type="protein sequence ID" value="RNA13270.1"/>
    <property type="molecule type" value="Genomic_DNA"/>
</dbReference>
<evidence type="ECO:0000256" key="2">
    <source>
        <dbReference type="SAM" id="Phobius"/>
    </source>
</evidence>
<feature type="compositionally biased region" description="Acidic residues" evidence="1">
    <location>
        <begin position="51"/>
        <end position="65"/>
    </location>
</feature>
<keyword evidence="2" id="KW-0812">Transmembrane</keyword>
<sequence>MITCLVISDLVISQDHIVVMILLITSFALRAFGQLTKTNDADSDASRDSDYENEDFDSEVDYVESDDSKNDECDDS</sequence>
<feature type="region of interest" description="Disordered" evidence="1">
    <location>
        <begin position="39"/>
        <end position="76"/>
    </location>
</feature>
<keyword evidence="2" id="KW-0472">Membrane</keyword>
<keyword evidence="4" id="KW-1185">Reference proteome</keyword>
<comment type="caution">
    <text evidence="3">The sequence shown here is derived from an EMBL/GenBank/DDBJ whole genome shotgun (WGS) entry which is preliminary data.</text>
</comment>
<evidence type="ECO:0000256" key="1">
    <source>
        <dbReference type="SAM" id="MobiDB-lite"/>
    </source>
</evidence>
<evidence type="ECO:0000313" key="3">
    <source>
        <dbReference type="EMBL" id="RNA13270.1"/>
    </source>
</evidence>
<feature type="compositionally biased region" description="Basic and acidic residues" evidence="1">
    <location>
        <begin position="66"/>
        <end position="76"/>
    </location>
</feature>
<accession>A0A3M7QPK7</accession>
<proteinExistence type="predicted"/>
<organism evidence="3 4">
    <name type="scientific">Brachionus plicatilis</name>
    <name type="common">Marine rotifer</name>
    <name type="synonym">Brachionus muelleri</name>
    <dbReference type="NCBI Taxonomy" id="10195"/>
    <lineage>
        <taxon>Eukaryota</taxon>
        <taxon>Metazoa</taxon>
        <taxon>Spiralia</taxon>
        <taxon>Gnathifera</taxon>
        <taxon>Rotifera</taxon>
        <taxon>Eurotatoria</taxon>
        <taxon>Monogononta</taxon>
        <taxon>Pseudotrocha</taxon>
        <taxon>Ploima</taxon>
        <taxon>Brachionidae</taxon>
        <taxon>Brachionus</taxon>
    </lineage>
</organism>
<name>A0A3M7QPK7_BRAPC</name>
<evidence type="ECO:0000313" key="4">
    <source>
        <dbReference type="Proteomes" id="UP000276133"/>
    </source>
</evidence>
<reference evidence="3 4" key="1">
    <citation type="journal article" date="2018" name="Sci. Rep.">
        <title>Genomic signatures of local adaptation to the degree of environmental predictability in rotifers.</title>
        <authorList>
            <person name="Franch-Gras L."/>
            <person name="Hahn C."/>
            <person name="Garcia-Roger E.M."/>
            <person name="Carmona M.J."/>
            <person name="Serra M."/>
            <person name="Gomez A."/>
        </authorList>
    </citation>
    <scope>NUCLEOTIDE SEQUENCE [LARGE SCALE GENOMIC DNA]</scope>
    <source>
        <strain evidence="3">HYR1</strain>
    </source>
</reference>
<protein>
    <submittedName>
        <fullName evidence="3">Uncharacterized protein</fullName>
    </submittedName>
</protein>
<gene>
    <name evidence="3" type="ORF">BpHYR1_038014</name>
</gene>
<keyword evidence="2" id="KW-1133">Transmembrane helix</keyword>